<dbReference type="PIRSF" id="PIRSF039012">
    <property type="entry name" value="ASP"/>
    <property type="match status" value="1"/>
</dbReference>
<proteinExistence type="predicted"/>
<evidence type="ECO:0000256" key="3">
    <source>
        <dbReference type="ARBA" id="ARBA00022801"/>
    </source>
</evidence>
<reference evidence="6 7" key="1">
    <citation type="submission" date="2017-05" db="EMBL/GenBank/DDBJ databases">
        <authorList>
            <person name="Varghese N."/>
            <person name="Submissions S."/>
        </authorList>
    </citation>
    <scope>NUCLEOTIDE SEQUENCE [LARGE SCALE GENOMIC DNA]</scope>
    <source>
        <strain evidence="6 7">DSM 15949</strain>
    </source>
</reference>
<keyword evidence="7" id="KW-1185">Reference proteome</keyword>
<gene>
    <name evidence="6" type="ORF">SAMN06265374_0557</name>
</gene>
<accession>A0ABY1N9S6</accession>
<sequence length="353" mass="38342">MNSKAKPFQIGEFTISPGTRRTIDLPVSVLSDHTPVTMSVHVIHGRKPGPVMFVSAAVHGDEVIGVEIARRVLNAPQLSAPELERLKGTLLVIPIVNAFGFLNHSRYLPDRRDLNRSFPGTQRGSLAGRLAHLFMTEIVNRSDFGIDLHSAAIHRTNLPQIRVSPLRPETLTLAKAFGAPVVLTSKVREGSMRGAAQEKGIDVLVYEAGEGLRFDEMAIRAGVSGVLRVMRALKMLGAKGITKPKARSILTKASYWARSPAGGLLRPFKSTGDVVEPDMLLGIVSDPFGENEREVIASYGGLVIGRTNLPVVNEGDGLFHIADVSEKYDAEQTLDSLTSQLEADPLFDEDEII</sequence>
<dbReference type="CDD" id="cd06251">
    <property type="entry name" value="M14_ASTE_ASPA-like"/>
    <property type="match status" value="1"/>
</dbReference>
<evidence type="ECO:0000256" key="1">
    <source>
        <dbReference type="ARBA" id="ARBA00001947"/>
    </source>
</evidence>
<evidence type="ECO:0000256" key="2">
    <source>
        <dbReference type="ARBA" id="ARBA00022723"/>
    </source>
</evidence>
<feature type="domain" description="Succinylglutamate desuccinylase/Aspartoacylase catalytic" evidence="5">
    <location>
        <begin position="48"/>
        <end position="232"/>
    </location>
</feature>
<evidence type="ECO:0000259" key="5">
    <source>
        <dbReference type="Pfam" id="PF24827"/>
    </source>
</evidence>
<evidence type="ECO:0000313" key="6">
    <source>
        <dbReference type="EMBL" id="SMP03584.1"/>
    </source>
</evidence>
<comment type="cofactor">
    <cofactor evidence="1">
        <name>Zn(2+)</name>
        <dbReference type="ChEBI" id="CHEBI:29105"/>
    </cofactor>
</comment>
<keyword evidence="2" id="KW-0479">Metal-binding</keyword>
<evidence type="ECO:0000313" key="7">
    <source>
        <dbReference type="Proteomes" id="UP001157914"/>
    </source>
</evidence>
<dbReference type="RefSeq" id="WP_208997028.1">
    <property type="nucleotide sequence ID" value="NZ_BAAAEA010000001.1"/>
</dbReference>
<protein>
    <recommendedName>
        <fullName evidence="5">Succinylglutamate desuccinylase/Aspartoacylase catalytic domain-containing protein</fullName>
    </recommendedName>
</protein>
<dbReference type="Pfam" id="PF24827">
    <property type="entry name" value="AstE_AspA_cat"/>
    <property type="match status" value="1"/>
</dbReference>
<dbReference type="PANTHER" id="PTHR37326:SF2">
    <property type="entry name" value="SUCCINYLGLUTAMATE DESUCCINYLASE_ASPARTOACYLASE FAMILY PROTEIN"/>
    <property type="match status" value="1"/>
</dbReference>
<keyword evidence="3" id="KW-0378">Hydrolase</keyword>
<dbReference type="Gene3D" id="3.40.630.10">
    <property type="entry name" value="Zn peptidases"/>
    <property type="match status" value="1"/>
</dbReference>
<organism evidence="6 7">
    <name type="scientific">Roseibium denhamense</name>
    <dbReference type="NCBI Taxonomy" id="76305"/>
    <lineage>
        <taxon>Bacteria</taxon>
        <taxon>Pseudomonadati</taxon>
        <taxon>Pseudomonadota</taxon>
        <taxon>Alphaproteobacteria</taxon>
        <taxon>Hyphomicrobiales</taxon>
        <taxon>Stappiaceae</taxon>
        <taxon>Roseibium</taxon>
    </lineage>
</organism>
<comment type="caution">
    <text evidence="6">The sequence shown here is derived from an EMBL/GenBank/DDBJ whole genome shotgun (WGS) entry which is preliminary data.</text>
</comment>
<evidence type="ECO:0000256" key="4">
    <source>
        <dbReference type="ARBA" id="ARBA00022833"/>
    </source>
</evidence>
<dbReference type="InterPro" id="IPR055438">
    <property type="entry name" value="AstE_AspA_cat"/>
</dbReference>
<dbReference type="Proteomes" id="UP001157914">
    <property type="component" value="Unassembled WGS sequence"/>
</dbReference>
<dbReference type="PANTHER" id="PTHR37326">
    <property type="entry name" value="BLL3975 PROTEIN"/>
    <property type="match status" value="1"/>
</dbReference>
<dbReference type="InterPro" id="IPR053138">
    <property type="entry name" value="N-alpha-Ac-DABA_deacetylase"/>
</dbReference>
<name>A0ABY1N9S6_9HYPH</name>
<dbReference type="EMBL" id="FXTT01000001">
    <property type="protein sequence ID" value="SMP03584.1"/>
    <property type="molecule type" value="Genomic_DNA"/>
</dbReference>
<dbReference type="SUPFAM" id="SSF53187">
    <property type="entry name" value="Zn-dependent exopeptidases"/>
    <property type="match status" value="1"/>
</dbReference>
<keyword evidence="4" id="KW-0862">Zinc</keyword>
<dbReference type="InterPro" id="IPR043795">
    <property type="entry name" value="N-alpha-Ac-DABA-like"/>
</dbReference>